<name>A0A0V7ZV73_9CYAN</name>
<organism evidence="1 2">
    <name type="scientific">Mastigocoleus testarum BC008</name>
    <dbReference type="NCBI Taxonomy" id="371196"/>
    <lineage>
        <taxon>Bacteria</taxon>
        <taxon>Bacillati</taxon>
        <taxon>Cyanobacteriota</taxon>
        <taxon>Cyanophyceae</taxon>
        <taxon>Nostocales</taxon>
        <taxon>Hapalosiphonaceae</taxon>
        <taxon>Mastigocoleus</taxon>
    </lineage>
</organism>
<protein>
    <submittedName>
        <fullName evidence="1">Uncharacterized protein</fullName>
    </submittedName>
</protein>
<dbReference type="RefSeq" id="WP_027846980.1">
    <property type="nucleotide sequence ID" value="NZ_LMTZ01000074.1"/>
</dbReference>
<dbReference type="AlphaFoldDB" id="A0A0V7ZV73"/>
<reference evidence="1 2" key="1">
    <citation type="journal article" date="2015" name="Genome Announc.">
        <title>Draft Genome of the Euendolithic (true boring) Cyanobacterium Mastigocoleus testarum strain BC008.</title>
        <authorList>
            <person name="Guida B.S."/>
            <person name="Garcia-Pichel F."/>
        </authorList>
    </citation>
    <scope>NUCLEOTIDE SEQUENCE [LARGE SCALE GENOMIC DNA]</scope>
    <source>
        <strain evidence="1 2">BC008</strain>
    </source>
</reference>
<accession>A0A0V7ZV73</accession>
<gene>
    <name evidence="1" type="ORF">BC008_00360</name>
</gene>
<evidence type="ECO:0000313" key="2">
    <source>
        <dbReference type="Proteomes" id="UP000053372"/>
    </source>
</evidence>
<dbReference type="EMBL" id="LMTZ01000074">
    <property type="protein sequence ID" value="KST68247.1"/>
    <property type="molecule type" value="Genomic_DNA"/>
</dbReference>
<proteinExistence type="predicted"/>
<sequence length="130" mass="14514">MMVLSIFSHKYSVFFKTKNAEKLGLFLLFQRKIFISGYLAVNQFLAGGPIPPLGEVRRGFDRLLGRLGGGLIAWGRLGGVRFAGDYEGVRLLARDYEGVNSFRGDGEVRRELSSLLGGYLSLKHLIDQIF</sequence>
<keyword evidence="2" id="KW-1185">Reference proteome</keyword>
<evidence type="ECO:0000313" key="1">
    <source>
        <dbReference type="EMBL" id="KST68247.1"/>
    </source>
</evidence>
<comment type="caution">
    <text evidence="1">The sequence shown here is derived from an EMBL/GenBank/DDBJ whole genome shotgun (WGS) entry which is preliminary data.</text>
</comment>
<dbReference type="Proteomes" id="UP000053372">
    <property type="component" value="Unassembled WGS sequence"/>
</dbReference>